<feature type="compositionally biased region" description="Low complexity" evidence="1">
    <location>
        <begin position="613"/>
        <end position="630"/>
    </location>
</feature>
<gene>
    <name evidence="3" type="ORF">M9Y10_009097</name>
</gene>
<feature type="compositionally biased region" description="Polar residues" evidence="1">
    <location>
        <begin position="555"/>
        <end position="566"/>
    </location>
</feature>
<evidence type="ECO:0000313" key="3">
    <source>
        <dbReference type="EMBL" id="KAK8871184.1"/>
    </source>
</evidence>
<dbReference type="Gene3D" id="3.10.110.10">
    <property type="entry name" value="Ubiquitin Conjugating Enzyme"/>
    <property type="match status" value="1"/>
</dbReference>
<feature type="compositionally biased region" description="Polar residues" evidence="1">
    <location>
        <begin position="701"/>
        <end position="754"/>
    </location>
</feature>
<dbReference type="InterPro" id="IPR036465">
    <property type="entry name" value="vWFA_dom_sf"/>
</dbReference>
<proteinExistence type="predicted"/>
<dbReference type="InterPro" id="IPR016135">
    <property type="entry name" value="UBQ-conjugating_enzyme/RWD"/>
</dbReference>
<feature type="region of interest" description="Disordered" evidence="1">
    <location>
        <begin position="508"/>
        <end position="785"/>
    </location>
</feature>
<dbReference type="InterPro" id="IPR050113">
    <property type="entry name" value="Ub_conjugating_enzyme"/>
</dbReference>
<dbReference type="SUPFAM" id="SSF53300">
    <property type="entry name" value="vWA-like"/>
    <property type="match status" value="1"/>
</dbReference>
<organism evidence="3 4">
    <name type="scientific">Tritrichomonas musculus</name>
    <dbReference type="NCBI Taxonomy" id="1915356"/>
    <lineage>
        <taxon>Eukaryota</taxon>
        <taxon>Metamonada</taxon>
        <taxon>Parabasalia</taxon>
        <taxon>Tritrichomonadida</taxon>
        <taxon>Tritrichomonadidae</taxon>
        <taxon>Tritrichomonas</taxon>
    </lineage>
</organism>
<dbReference type="Gene3D" id="3.40.50.410">
    <property type="entry name" value="von Willebrand factor, type A domain"/>
    <property type="match status" value="1"/>
</dbReference>
<reference evidence="3 4" key="1">
    <citation type="submission" date="2024-04" db="EMBL/GenBank/DDBJ databases">
        <title>Tritrichomonas musculus Genome.</title>
        <authorList>
            <person name="Alves-Ferreira E."/>
            <person name="Grigg M."/>
            <person name="Lorenzi H."/>
            <person name="Galac M."/>
        </authorList>
    </citation>
    <scope>NUCLEOTIDE SEQUENCE [LARGE SCALE GENOMIC DNA]</scope>
    <source>
        <strain evidence="3 4">EAF2021</strain>
    </source>
</reference>
<dbReference type="PROSITE" id="PS50127">
    <property type="entry name" value="UBC_2"/>
    <property type="match status" value="1"/>
</dbReference>
<feature type="compositionally biased region" description="Polar residues" evidence="1">
    <location>
        <begin position="761"/>
        <end position="770"/>
    </location>
</feature>
<feature type="compositionally biased region" description="Low complexity" evidence="1">
    <location>
        <begin position="660"/>
        <end position="700"/>
    </location>
</feature>
<comment type="caution">
    <text evidence="3">The sequence shown here is derived from an EMBL/GenBank/DDBJ whole genome shotgun (WGS) entry which is preliminary data.</text>
</comment>
<evidence type="ECO:0000256" key="1">
    <source>
        <dbReference type="SAM" id="MobiDB-lite"/>
    </source>
</evidence>
<keyword evidence="4" id="KW-1185">Reference proteome</keyword>
<dbReference type="CDD" id="cd00195">
    <property type="entry name" value="UBCc_UEV"/>
    <property type="match status" value="1"/>
</dbReference>
<feature type="domain" description="UBC core" evidence="2">
    <location>
        <begin position="898"/>
        <end position="1044"/>
    </location>
</feature>
<dbReference type="PANTHER" id="PTHR24067">
    <property type="entry name" value="UBIQUITIN-CONJUGATING ENZYME E2"/>
    <property type="match status" value="1"/>
</dbReference>
<feature type="compositionally biased region" description="Polar residues" evidence="1">
    <location>
        <begin position="636"/>
        <end position="659"/>
    </location>
</feature>
<dbReference type="SMART" id="SM00212">
    <property type="entry name" value="UBCc"/>
    <property type="match status" value="1"/>
</dbReference>
<sequence>MIKYQLDFKPKIYELEIPTDKQHENIKYILQQINEKNERTDLTDILFQNEKIELTSKIDDFDLDNIFIVHGPSSKFNLYSNLDIISMRSPVEITLNLNLDSQQICDEVKKIIPNEKSRFSPFTISIYVSGGIKLEKDLYSFLINYHPCNLNIYAVITPEVQLTDLKSRQSILDAYHLSKSSQINIAGLAEYFHLQGYKTMDLAFAICTIVNFPPIPLLFISLMNRGLTKEPFFHIISLLQTVFLGIYPHFNPETVFESTNYFCQYICSQYAPDNIIAKINGQFVYAPDFFTNTSNPFNQLWQSPSHLTLFSNNSDFHCFATNSIIRANPPCFTKSGLLLIQKQYQKNFFLNPITKDIFEKRIVSQFLQTLTAKDSRPDIKPANVKQTLVILVDRSEHMNTEELLNIEKKILQIYTDNSCRYRVMTLHSLMSFGAHNILVSKMATYDPQFASRLRSIQLRGKSDIFKAINDAVDYLNAYNWNETKLAFPNAQYRVVLVTAGYDDKQEISNTKEKSSFEETINNSNEDETGKTSPPKNYSKETPDVQPILESKEEQNTQSTPSPSNPTIKPKQQSTNNQQKQQSTKSQQKQQQTNTQTKQQSINTQSKEQLTNNQPKQQSTKSQPKQQSTKSQAKHQPINTQPKQQSTDSQPKHQPTNAHPKQQSTKSQTKQQSTKSQTKHQPTNTQPKQQSTKSQTKRQPTNTQPKQQSTDSPPKQQSTDSPPKQQSTDSPPKQQSTDSPSKQQSTDSPPKQQSETIKDSNKFNQSTNNSEKGSEAPKQDDKAKPDDLITYDEIKEKLLESNVILDAFVMKPDTPFIPTIAKLCHYTSGSCIFIDNELTATKTIPQEAFLNIDFRQTPVFGDDSRDNCDEEFPNKMKISGKKKSRLISVKQTLPKASNELTRRIIQEFRYIEKLNDPSFHVYMDETNIQQWRVFLKAPPGANLNEKWFYLLINFPENYPSKAPLFKFISIPYHININNEGSICLNYLSEEYNSSLTVAFMIVCILELLEAPNYNDPIDINRKKFYQENKNKFLEKVRESAQNGKDNYEDWLKVVQTK</sequence>
<dbReference type="EMBL" id="JAPFFF010000014">
    <property type="protein sequence ID" value="KAK8871184.1"/>
    <property type="molecule type" value="Genomic_DNA"/>
</dbReference>
<evidence type="ECO:0000259" key="2">
    <source>
        <dbReference type="PROSITE" id="PS50127"/>
    </source>
</evidence>
<protein>
    <recommendedName>
        <fullName evidence="2">UBC core domain-containing protein</fullName>
    </recommendedName>
</protein>
<dbReference type="Proteomes" id="UP001470230">
    <property type="component" value="Unassembled WGS sequence"/>
</dbReference>
<dbReference type="InterPro" id="IPR000608">
    <property type="entry name" value="UBC"/>
</dbReference>
<evidence type="ECO:0000313" key="4">
    <source>
        <dbReference type="Proteomes" id="UP001470230"/>
    </source>
</evidence>
<name>A0ABR2J0Y6_9EUKA</name>
<feature type="compositionally biased region" description="Basic and acidic residues" evidence="1">
    <location>
        <begin position="771"/>
        <end position="785"/>
    </location>
</feature>
<dbReference type="SUPFAM" id="SSF54495">
    <property type="entry name" value="UBC-like"/>
    <property type="match status" value="1"/>
</dbReference>
<dbReference type="Pfam" id="PF00179">
    <property type="entry name" value="UQ_con"/>
    <property type="match status" value="1"/>
</dbReference>
<accession>A0ABR2J0Y6</accession>
<feature type="compositionally biased region" description="Low complexity" evidence="1">
    <location>
        <begin position="570"/>
        <end position="606"/>
    </location>
</feature>